<name>A0A1R1XXW5_9FUNG</name>
<dbReference type="SUPFAM" id="SSF57756">
    <property type="entry name" value="Retrovirus zinc finger-like domains"/>
    <property type="match status" value="1"/>
</dbReference>
<comment type="caution">
    <text evidence="3">The sequence shown here is derived from an EMBL/GenBank/DDBJ whole genome shotgun (WGS) entry which is preliminary data.</text>
</comment>
<dbReference type="OrthoDB" id="1428542at2759"/>
<dbReference type="SMART" id="SM00343">
    <property type="entry name" value="ZnF_C2HC"/>
    <property type="match status" value="1"/>
</dbReference>
<dbReference type="InterPro" id="IPR001878">
    <property type="entry name" value="Znf_CCHC"/>
</dbReference>
<accession>A0A1R1XXW5</accession>
<organism evidence="3 4">
    <name type="scientific">Smittium culicis</name>
    <dbReference type="NCBI Taxonomy" id="133412"/>
    <lineage>
        <taxon>Eukaryota</taxon>
        <taxon>Fungi</taxon>
        <taxon>Fungi incertae sedis</taxon>
        <taxon>Zoopagomycota</taxon>
        <taxon>Kickxellomycotina</taxon>
        <taxon>Harpellomycetes</taxon>
        <taxon>Harpellales</taxon>
        <taxon>Legeriomycetaceae</taxon>
        <taxon>Smittium</taxon>
    </lineage>
</organism>
<feature type="compositionally biased region" description="Basic and acidic residues" evidence="1">
    <location>
        <begin position="519"/>
        <end position="528"/>
    </location>
</feature>
<dbReference type="InterPro" id="IPR036875">
    <property type="entry name" value="Znf_CCHC_sf"/>
</dbReference>
<sequence>MVIRKPIKRARSLFSDVVKGDDPEYANKAELTSTNVNYTSVIDKAKSDTQYLNQKTPKKIQIQQNQQKNGKLNKTKTKILPKLDMTQYKAVSLKHLIFGGKQSSLKRFCVAGSDQKIGIDWGQFKGDVPEALDVVFNAMGDSIYTRYDDYRANVTYITLDNLEDATNLMNKTLNYDDQKIDLYQTVKIEEDIMTVNIPNFKEISITKMIELVTKQLKPLGEIKDISALCNKYRNEYIPYGMKVLLRKNTIDTELPLFLDHEDGRINIFYRGCKEACSYCKKDGHWKSECPTLKNITNKKKFMSDMVKSSLKFSLPEPAKVDILTPQAVLIKNDDPKTSTKKNFLFKKPIEEPKIINDTKVTTTDEAVKAKPSTINRLRGTVGLKKPPASSIAADEIPSSPIEKVSSCDDTESDGSTDDNNQPLIKRTTKSTINSDDSSDISMDSDMSSPMEIKKEFISPNPSPMNNSDGYSPPSAHALMAEKARMGQISEQVFNNFVSNVDKAPPGNNIAAIEPGSDAQHQEISDIEY</sequence>
<evidence type="ECO:0000313" key="3">
    <source>
        <dbReference type="EMBL" id="OMJ19527.1"/>
    </source>
</evidence>
<dbReference type="AlphaFoldDB" id="A0A1R1XXW5"/>
<feature type="region of interest" description="Disordered" evidence="1">
    <location>
        <begin position="503"/>
        <end position="528"/>
    </location>
</feature>
<dbReference type="GO" id="GO:0003676">
    <property type="term" value="F:nucleic acid binding"/>
    <property type="evidence" value="ECO:0007669"/>
    <property type="project" value="InterPro"/>
</dbReference>
<dbReference type="EMBL" id="LSSN01001461">
    <property type="protein sequence ID" value="OMJ19527.1"/>
    <property type="molecule type" value="Genomic_DNA"/>
</dbReference>
<evidence type="ECO:0000259" key="2">
    <source>
        <dbReference type="SMART" id="SM00343"/>
    </source>
</evidence>
<reference evidence="3 4" key="1">
    <citation type="submission" date="2017-01" db="EMBL/GenBank/DDBJ databases">
        <authorList>
            <person name="Mah S.A."/>
            <person name="Swanson W.J."/>
            <person name="Moy G.W."/>
            <person name="Vacquier V.D."/>
        </authorList>
    </citation>
    <scope>NUCLEOTIDE SEQUENCE [LARGE SCALE GENOMIC DNA]</scope>
    <source>
        <strain evidence="3 4">GSMNP</strain>
    </source>
</reference>
<protein>
    <recommendedName>
        <fullName evidence="2">CCHC-type domain-containing protein</fullName>
    </recommendedName>
</protein>
<dbReference type="GO" id="GO:0008270">
    <property type="term" value="F:zinc ion binding"/>
    <property type="evidence" value="ECO:0007669"/>
    <property type="project" value="InterPro"/>
</dbReference>
<feature type="region of interest" description="Disordered" evidence="1">
    <location>
        <begin position="378"/>
        <end position="446"/>
    </location>
</feature>
<evidence type="ECO:0000313" key="4">
    <source>
        <dbReference type="Proteomes" id="UP000187283"/>
    </source>
</evidence>
<dbReference type="Proteomes" id="UP000187283">
    <property type="component" value="Unassembled WGS sequence"/>
</dbReference>
<proteinExistence type="predicted"/>
<evidence type="ECO:0000256" key="1">
    <source>
        <dbReference type="SAM" id="MobiDB-lite"/>
    </source>
</evidence>
<gene>
    <name evidence="3" type="ORF">AYI70_g4676</name>
</gene>
<keyword evidence="4" id="KW-1185">Reference proteome</keyword>
<feature type="domain" description="CCHC-type" evidence="2">
    <location>
        <begin position="275"/>
        <end position="291"/>
    </location>
</feature>